<protein>
    <submittedName>
        <fullName evidence="1">Uncharacterized protein</fullName>
    </submittedName>
</protein>
<comment type="caution">
    <text evidence="1">The sequence shown here is derived from an EMBL/GenBank/DDBJ whole genome shotgun (WGS) entry which is preliminary data.</text>
</comment>
<sequence>PYANETGDTNATKPATDVSTVFGAAHMARMESRRYFRANRKEILGSSAAFRSIKPIAFVQPKRGTSRRAEIPANSCNANEYVSASGGDVGTAAIVAGGLRGDAGITGAFSAMRITADCY</sequence>
<organism evidence="1 2">
    <name type="scientific">Physocladia obscura</name>
    <dbReference type="NCBI Taxonomy" id="109957"/>
    <lineage>
        <taxon>Eukaryota</taxon>
        <taxon>Fungi</taxon>
        <taxon>Fungi incertae sedis</taxon>
        <taxon>Chytridiomycota</taxon>
        <taxon>Chytridiomycota incertae sedis</taxon>
        <taxon>Chytridiomycetes</taxon>
        <taxon>Chytridiales</taxon>
        <taxon>Chytriomycetaceae</taxon>
        <taxon>Physocladia</taxon>
    </lineage>
</organism>
<gene>
    <name evidence="1" type="ORF">HK100_002884</name>
</gene>
<evidence type="ECO:0000313" key="2">
    <source>
        <dbReference type="Proteomes" id="UP001211907"/>
    </source>
</evidence>
<feature type="non-terminal residue" evidence="1">
    <location>
        <position position="1"/>
    </location>
</feature>
<dbReference type="AlphaFoldDB" id="A0AAD5SWA9"/>
<keyword evidence="2" id="KW-1185">Reference proteome</keyword>
<proteinExistence type="predicted"/>
<accession>A0AAD5SWA9</accession>
<dbReference type="EMBL" id="JADGJH010001689">
    <property type="protein sequence ID" value="KAJ3110850.1"/>
    <property type="molecule type" value="Genomic_DNA"/>
</dbReference>
<dbReference type="Proteomes" id="UP001211907">
    <property type="component" value="Unassembled WGS sequence"/>
</dbReference>
<evidence type="ECO:0000313" key="1">
    <source>
        <dbReference type="EMBL" id="KAJ3110850.1"/>
    </source>
</evidence>
<reference evidence="1" key="1">
    <citation type="submission" date="2020-05" db="EMBL/GenBank/DDBJ databases">
        <title>Phylogenomic resolution of chytrid fungi.</title>
        <authorList>
            <person name="Stajich J.E."/>
            <person name="Amses K."/>
            <person name="Simmons R."/>
            <person name="Seto K."/>
            <person name="Myers J."/>
            <person name="Bonds A."/>
            <person name="Quandt C.A."/>
            <person name="Barry K."/>
            <person name="Liu P."/>
            <person name="Grigoriev I."/>
            <person name="Longcore J.E."/>
            <person name="James T.Y."/>
        </authorList>
    </citation>
    <scope>NUCLEOTIDE SEQUENCE</scope>
    <source>
        <strain evidence="1">JEL0513</strain>
    </source>
</reference>
<name>A0AAD5SWA9_9FUNG</name>